<feature type="non-terminal residue" evidence="6">
    <location>
        <position position="135"/>
    </location>
</feature>
<gene>
    <name evidence="6" type="ORF">IPOD504_LOCUS12629</name>
</gene>
<reference evidence="6" key="1">
    <citation type="submission" date="2022-03" db="EMBL/GenBank/DDBJ databases">
        <authorList>
            <person name="Martin H S."/>
        </authorList>
    </citation>
    <scope>NUCLEOTIDE SEQUENCE</scope>
</reference>
<sequence>MPLVAWHPWCDVRKRDDIRTLNISYPLGTMPPEWTIKIRQSYYAASIYIDYLIGTLMQYVNTSNTIVVLTSDHGWSLGENGLWAKYSNFDVALKVPLIFNFPDPDESNNIYEEPKYQQVKTKLSQLLKKQVENNN</sequence>
<evidence type="ECO:0000256" key="3">
    <source>
        <dbReference type="ARBA" id="ARBA00022723"/>
    </source>
</evidence>
<keyword evidence="7" id="KW-1185">Reference proteome</keyword>
<dbReference type="SUPFAM" id="SSF53649">
    <property type="entry name" value="Alkaline phosphatase-like"/>
    <property type="match status" value="1"/>
</dbReference>
<dbReference type="PANTHER" id="PTHR45953">
    <property type="entry name" value="IDURONATE 2-SULFATASE"/>
    <property type="match status" value="1"/>
</dbReference>
<keyword evidence="3" id="KW-0479">Metal-binding</keyword>
<protein>
    <recommendedName>
        <fullName evidence="5">Sulfatase N-terminal domain-containing protein</fullName>
    </recommendedName>
</protein>
<dbReference type="Gene3D" id="3.40.720.10">
    <property type="entry name" value="Alkaline Phosphatase, subunit A"/>
    <property type="match status" value="1"/>
</dbReference>
<evidence type="ECO:0000256" key="2">
    <source>
        <dbReference type="ARBA" id="ARBA00008779"/>
    </source>
</evidence>
<dbReference type="EMBL" id="OW152815">
    <property type="protein sequence ID" value="CAH2063683.1"/>
    <property type="molecule type" value="Genomic_DNA"/>
</dbReference>
<evidence type="ECO:0000256" key="4">
    <source>
        <dbReference type="ARBA" id="ARBA00022801"/>
    </source>
</evidence>
<accession>A0ABN8IQD5</accession>
<dbReference type="Pfam" id="PF00884">
    <property type="entry name" value="Sulfatase"/>
    <property type="match status" value="1"/>
</dbReference>
<dbReference type="Proteomes" id="UP000837857">
    <property type="component" value="Chromosome 3"/>
</dbReference>
<dbReference type="InterPro" id="IPR000917">
    <property type="entry name" value="Sulfatase_N"/>
</dbReference>
<keyword evidence="4" id="KW-0378">Hydrolase</keyword>
<evidence type="ECO:0000313" key="7">
    <source>
        <dbReference type="Proteomes" id="UP000837857"/>
    </source>
</evidence>
<dbReference type="InterPro" id="IPR017850">
    <property type="entry name" value="Alkaline_phosphatase_core_sf"/>
</dbReference>
<proteinExistence type="inferred from homology"/>
<evidence type="ECO:0000259" key="5">
    <source>
        <dbReference type="Pfam" id="PF00884"/>
    </source>
</evidence>
<dbReference type="PANTHER" id="PTHR45953:SF1">
    <property type="entry name" value="IDURONATE 2-SULFATASE"/>
    <property type="match status" value="1"/>
</dbReference>
<evidence type="ECO:0000313" key="6">
    <source>
        <dbReference type="EMBL" id="CAH2063683.1"/>
    </source>
</evidence>
<feature type="domain" description="Sulfatase N-terminal" evidence="5">
    <location>
        <begin position="35"/>
        <end position="106"/>
    </location>
</feature>
<comment type="cofactor">
    <cofactor evidence="1">
        <name>Ca(2+)</name>
        <dbReference type="ChEBI" id="CHEBI:29108"/>
    </cofactor>
</comment>
<evidence type="ECO:0000256" key="1">
    <source>
        <dbReference type="ARBA" id="ARBA00001913"/>
    </source>
</evidence>
<comment type="similarity">
    <text evidence="2">Belongs to the sulfatase family.</text>
</comment>
<organism evidence="6 7">
    <name type="scientific">Iphiclides podalirius</name>
    <name type="common">scarce swallowtail</name>
    <dbReference type="NCBI Taxonomy" id="110791"/>
    <lineage>
        <taxon>Eukaryota</taxon>
        <taxon>Metazoa</taxon>
        <taxon>Ecdysozoa</taxon>
        <taxon>Arthropoda</taxon>
        <taxon>Hexapoda</taxon>
        <taxon>Insecta</taxon>
        <taxon>Pterygota</taxon>
        <taxon>Neoptera</taxon>
        <taxon>Endopterygota</taxon>
        <taxon>Lepidoptera</taxon>
        <taxon>Glossata</taxon>
        <taxon>Ditrysia</taxon>
        <taxon>Papilionoidea</taxon>
        <taxon>Papilionidae</taxon>
        <taxon>Papilioninae</taxon>
        <taxon>Iphiclides</taxon>
    </lineage>
</organism>
<name>A0ABN8IQD5_9NEOP</name>